<evidence type="ECO:0000313" key="2">
    <source>
        <dbReference type="Proteomes" id="UP000324222"/>
    </source>
</evidence>
<dbReference type="Proteomes" id="UP000324222">
    <property type="component" value="Unassembled WGS sequence"/>
</dbReference>
<organism evidence="1 2">
    <name type="scientific">Portunus trituberculatus</name>
    <name type="common">Swimming crab</name>
    <name type="synonym">Neptunus trituberculatus</name>
    <dbReference type="NCBI Taxonomy" id="210409"/>
    <lineage>
        <taxon>Eukaryota</taxon>
        <taxon>Metazoa</taxon>
        <taxon>Ecdysozoa</taxon>
        <taxon>Arthropoda</taxon>
        <taxon>Crustacea</taxon>
        <taxon>Multicrustacea</taxon>
        <taxon>Malacostraca</taxon>
        <taxon>Eumalacostraca</taxon>
        <taxon>Eucarida</taxon>
        <taxon>Decapoda</taxon>
        <taxon>Pleocyemata</taxon>
        <taxon>Brachyura</taxon>
        <taxon>Eubrachyura</taxon>
        <taxon>Portunoidea</taxon>
        <taxon>Portunidae</taxon>
        <taxon>Portuninae</taxon>
        <taxon>Portunus</taxon>
    </lineage>
</organism>
<evidence type="ECO:0000313" key="1">
    <source>
        <dbReference type="EMBL" id="MPC68119.1"/>
    </source>
</evidence>
<reference evidence="1 2" key="1">
    <citation type="submission" date="2019-05" db="EMBL/GenBank/DDBJ databases">
        <title>Another draft genome of Portunus trituberculatus and its Hox gene families provides insights of decapod evolution.</title>
        <authorList>
            <person name="Jeong J.-H."/>
            <person name="Song I."/>
            <person name="Kim S."/>
            <person name="Choi T."/>
            <person name="Kim D."/>
            <person name="Ryu S."/>
            <person name="Kim W."/>
        </authorList>
    </citation>
    <scope>NUCLEOTIDE SEQUENCE [LARGE SCALE GENOMIC DNA]</scope>
    <source>
        <tissue evidence="1">Muscle</tissue>
    </source>
</reference>
<name>A0A5B7HE92_PORTR</name>
<comment type="caution">
    <text evidence="1">The sequence shown here is derived from an EMBL/GenBank/DDBJ whole genome shotgun (WGS) entry which is preliminary data.</text>
</comment>
<keyword evidence="2" id="KW-1185">Reference proteome</keyword>
<gene>
    <name evidence="1" type="ORF">E2C01_062314</name>
</gene>
<dbReference type="EMBL" id="VSRR010027316">
    <property type="protein sequence ID" value="MPC68119.1"/>
    <property type="molecule type" value="Genomic_DNA"/>
</dbReference>
<sequence>MQSAVNTPKFGVNFNSCFDGNCRQGDITRTLEGVPPSLLRPRVQGRLCLSWPGRPAATKAARNAIDHM</sequence>
<protein>
    <submittedName>
        <fullName evidence="1">Uncharacterized protein</fullName>
    </submittedName>
</protein>
<proteinExistence type="predicted"/>
<dbReference type="AlphaFoldDB" id="A0A5B7HE92"/>
<accession>A0A5B7HE92</accession>